<feature type="compositionally biased region" description="Low complexity" evidence="1">
    <location>
        <begin position="54"/>
        <end position="66"/>
    </location>
</feature>
<dbReference type="eggNOG" id="ENOG502RJNY">
    <property type="taxonomic scope" value="Eukaryota"/>
</dbReference>
<dbReference type="OMA" id="WNDIYQE"/>
<proteinExistence type="predicted"/>
<organism evidence="2 3">
    <name type="scientific">Scheffersomyces stipitis (strain ATCC 58785 / CBS 6054 / NBRC 10063 / NRRL Y-11545)</name>
    <name type="common">Yeast</name>
    <name type="synonym">Pichia stipitis</name>
    <dbReference type="NCBI Taxonomy" id="322104"/>
    <lineage>
        <taxon>Eukaryota</taxon>
        <taxon>Fungi</taxon>
        <taxon>Dikarya</taxon>
        <taxon>Ascomycota</taxon>
        <taxon>Saccharomycotina</taxon>
        <taxon>Pichiomycetes</taxon>
        <taxon>Debaryomycetaceae</taxon>
        <taxon>Scheffersomyces</taxon>
    </lineage>
</organism>
<gene>
    <name evidence="2" type="ORF">PICST_32115</name>
</gene>
<reference evidence="2 3" key="1">
    <citation type="journal article" date="2007" name="Nat. Biotechnol.">
        <title>Genome sequence of the lignocellulose-bioconverting and xylose-fermenting yeast Pichia stipitis.</title>
        <authorList>
            <person name="Jeffries T.W."/>
            <person name="Grigoriev I.V."/>
            <person name="Grimwood J."/>
            <person name="Laplaza J.M."/>
            <person name="Aerts A."/>
            <person name="Salamov A."/>
            <person name="Schmutz J."/>
            <person name="Lindquist E."/>
            <person name="Dehal P."/>
            <person name="Shapiro H."/>
            <person name="Jin Y.S."/>
            <person name="Passoth V."/>
            <person name="Richardson P.M."/>
        </authorList>
    </citation>
    <scope>NUCLEOTIDE SEQUENCE [LARGE SCALE GENOMIC DNA]</scope>
    <source>
        <strain evidence="3">ATCC 58785 / CBS 6054 / NBRC 10063 / NRRL Y-11545</strain>
    </source>
</reference>
<feature type="region of interest" description="Disordered" evidence="1">
    <location>
        <begin position="16"/>
        <end position="66"/>
    </location>
</feature>
<evidence type="ECO:0000313" key="2">
    <source>
        <dbReference type="EMBL" id="ABN66775.2"/>
    </source>
</evidence>
<feature type="region of interest" description="Disordered" evidence="1">
    <location>
        <begin position="442"/>
        <end position="495"/>
    </location>
</feature>
<feature type="compositionally biased region" description="Basic and acidic residues" evidence="1">
    <location>
        <begin position="457"/>
        <end position="470"/>
    </location>
</feature>
<protein>
    <submittedName>
        <fullName evidence="2">Uncharacterized protein</fullName>
    </submittedName>
</protein>
<sequence>MSAFLLLAATSESRILDEQRKKHRRRDRKEGTNSSGHHKSKDPSYARNRRRSDASSNTSTSTSTSRKVFDINTSSYVDRKTVQSPLEEKKREWVTKLDNLKKECRFHKENEAMSSYEVNGSKLFTKRNLRILRYTYLEEFTADYDLIDYRMKSKRKSIKFMMKLSAINRKHKQGLPTFDEGQNIGPQGFHDNDSEVESDNEEEFSNQFGINEEELVELARNVRIGDAQSMTSLDNSLDKSLEGLYQEYATFQKSYGGKKSTIKKIFKSNQFWNNVYQDLKFESRQNSSVDLFELMPSADQIASFFDEFISYFLLNLQLLTIVGEGDDYNFFYFHDFNHGYFKILNDIHNSMYVQQSTWSNTFHNNDFRNQVPSIMHQGNNRAKIRRQLIAELIDAIMENLRISTNAIDNRISEKQHEKLFDLWRKFLDYLFLAFINQDESPSSIQESTQNTSGGVKKPHDTEGCRSENVSRKSSQSSNGEVSLMSMSGEGKRSDSVVTMGSNELLTPKSNYKSSVSSLGAPSFPLQKVHTYIPSPKKSSKIRSLFTKH</sequence>
<dbReference type="HOGENOM" id="CLU_497056_0_0_1"/>
<evidence type="ECO:0000256" key="1">
    <source>
        <dbReference type="SAM" id="MobiDB-lite"/>
    </source>
</evidence>
<dbReference type="GeneID" id="4839412"/>
<dbReference type="InParanoid" id="A3LVG4"/>
<evidence type="ECO:0000313" key="3">
    <source>
        <dbReference type="Proteomes" id="UP000002258"/>
    </source>
</evidence>
<dbReference type="RefSeq" id="XP_001384804.2">
    <property type="nucleotide sequence ID" value="XM_001384767.1"/>
</dbReference>
<feature type="compositionally biased region" description="Polar residues" evidence="1">
    <location>
        <begin position="471"/>
        <end position="480"/>
    </location>
</feature>
<dbReference type="OrthoDB" id="4021357at2759"/>
<dbReference type="AlphaFoldDB" id="A3LVG4"/>
<dbReference type="KEGG" id="pic:PICST_32115"/>
<name>A3LVG4_PICST</name>
<keyword evidence="3" id="KW-1185">Reference proteome</keyword>
<dbReference type="EMBL" id="CP000499">
    <property type="protein sequence ID" value="ABN66775.2"/>
    <property type="molecule type" value="Genomic_DNA"/>
</dbReference>
<dbReference type="Proteomes" id="UP000002258">
    <property type="component" value="Chromosome 5"/>
</dbReference>
<feature type="compositionally biased region" description="Polar residues" evidence="1">
    <location>
        <begin position="442"/>
        <end position="453"/>
    </location>
</feature>
<accession>A3LVG4</accession>